<dbReference type="GO" id="GO:0046486">
    <property type="term" value="P:glycerolipid metabolic process"/>
    <property type="evidence" value="ECO:0007669"/>
    <property type="project" value="UniProtKB-ARBA"/>
</dbReference>
<evidence type="ECO:0000256" key="6">
    <source>
        <dbReference type="ARBA" id="ARBA00023098"/>
    </source>
</evidence>
<feature type="compositionally biased region" description="Polar residues" evidence="9">
    <location>
        <begin position="1319"/>
        <end position="1334"/>
    </location>
</feature>
<feature type="region of interest" description="Disordered" evidence="9">
    <location>
        <begin position="1"/>
        <end position="75"/>
    </location>
</feature>
<dbReference type="GO" id="GO:0008270">
    <property type="term" value="F:zinc ion binding"/>
    <property type="evidence" value="ECO:0007669"/>
    <property type="project" value="UniProtKB-KW"/>
</dbReference>
<keyword evidence="6 8" id="KW-0443">Lipid metabolism</keyword>
<name>A0A6A6PBJ4_9PEZI</name>
<accession>A0A6A6PBJ4</accession>
<evidence type="ECO:0000313" key="12">
    <source>
        <dbReference type="EMBL" id="KAF2461117.1"/>
    </source>
</evidence>
<dbReference type="InterPro" id="IPR002641">
    <property type="entry name" value="PNPLA_dom"/>
</dbReference>
<feature type="compositionally biased region" description="Basic and acidic residues" evidence="9">
    <location>
        <begin position="1433"/>
        <end position="1455"/>
    </location>
</feature>
<feature type="compositionally biased region" description="Basic and acidic residues" evidence="9">
    <location>
        <begin position="305"/>
        <end position="321"/>
    </location>
</feature>
<evidence type="ECO:0000256" key="8">
    <source>
        <dbReference type="PROSITE-ProRule" id="PRU01161"/>
    </source>
</evidence>
<dbReference type="InterPro" id="IPR017907">
    <property type="entry name" value="Znf_RING_CS"/>
</dbReference>
<dbReference type="Pfam" id="PF01734">
    <property type="entry name" value="Patatin"/>
    <property type="match status" value="1"/>
</dbReference>
<feature type="compositionally biased region" description="Basic and acidic residues" evidence="9">
    <location>
        <begin position="1481"/>
        <end position="1495"/>
    </location>
</feature>
<feature type="short sequence motif" description="DGA/G" evidence="8">
    <location>
        <begin position="987"/>
        <end position="989"/>
    </location>
</feature>
<organism evidence="12 13">
    <name type="scientific">Lineolata rhizophorae</name>
    <dbReference type="NCBI Taxonomy" id="578093"/>
    <lineage>
        <taxon>Eukaryota</taxon>
        <taxon>Fungi</taxon>
        <taxon>Dikarya</taxon>
        <taxon>Ascomycota</taxon>
        <taxon>Pezizomycotina</taxon>
        <taxon>Dothideomycetes</taxon>
        <taxon>Dothideomycetes incertae sedis</taxon>
        <taxon>Lineolatales</taxon>
        <taxon>Lineolataceae</taxon>
        <taxon>Lineolata</taxon>
    </lineage>
</organism>
<dbReference type="CDD" id="cd19757">
    <property type="entry name" value="Bbox1"/>
    <property type="match status" value="1"/>
</dbReference>
<dbReference type="PROSITE" id="PS51635">
    <property type="entry name" value="PNPLA"/>
    <property type="match status" value="1"/>
</dbReference>
<keyword evidence="1" id="KW-0479">Metal-binding</keyword>
<feature type="active site" description="Nucleophile" evidence="8">
    <location>
        <position position="840"/>
    </location>
</feature>
<evidence type="ECO:0000259" key="10">
    <source>
        <dbReference type="PROSITE" id="PS50089"/>
    </source>
</evidence>
<dbReference type="InterPro" id="IPR016035">
    <property type="entry name" value="Acyl_Trfase/lysoPLipase"/>
</dbReference>
<proteinExistence type="predicted"/>
<dbReference type="SUPFAM" id="SSF52151">
    <property type="entry name" value="FabD/lysophospholipase-like"/>
    <property type="match status" value="1"/>
</dbReference>
<evidence type="ECO:0000256" key="4">
    <source>
        <dbReference type="ARBA" id="ARBA00022833"/>
    </source>
</evidence>
<keyword evidence="2 7" id="KW-0863">Zinc-finger</keyword>
<feature type="domain" description="RING-type" evidence="10">
    <location>
        <begin position="734"/>
        <end position="778"/>
    </location>
</feature>
<dbReference type="InterPro" id="IPR001841">
    <property type="entry name" value="Znf_RING"/>
</dbReference>
<feature type="region of interest" description="Disordered" evidence="9">
    <location>
        <begin position="1290"/>
        <end position="1351"/>
    </location>
</feature>
<evidence type="ECO:0000313" key="13">
    <source>
        <dbReference type="Proteomes" id="UP000799766"/>
    </source>
</evidence>
<dbReference type="PANTHER" id="PTHR24185:SF1">
    <property type="entry name" value="CALCIUM-INDEPENDENT PHOSPHOLIPASE A2-GAMMA"/>
    <property type="match status" value="1"/>
</dbReference>
<keyword evidence="4" id="KW-0862">Zinc</keyword>
<evidence type="ECO:0000256" key="1">
    <source>
        <dbReference type="ARBA" id="ARBA00022723"/>
    </source>
</evidence>
<dbReference type="PROSITE" id="PS50089">
    <property type="entry name" value="ZF_RING_2"/>
    <property type="match status" value="1"/>
</dbReference>
<sequence length="1539" mass="174585">MDLSRNRSAVSHHRPAAQIPSASSVISRSTSPEPSRVNRMSYSSLRTLPYSKTSSSPQEMLLPPSRTPPTPPMSLMHTSHDQGFIFPEMRSSQRPCEICGLGDKQTFHCVNCDTVYCGVCWDMQGPHKPGKVGPDGLPHEKADLKVVNRLREILTPSNDPHIQQAMHMSDEDTTWFGVSRDATGSPIFQDHGRYSTLMADSASFEHRVRYPQLVSFIGQTGAGKSTLVKMLIEEQKSQVHPSKRVAFPSPVVGSAQNDNVPTSGDVHLYADPGTSFGICPILYADCEGLEGGENIPMGNRHRSHSQADPKDKPDMKPETHSPRKRNKISRCSSRGLLWATEPETRKRQYAVTELYPRLLFTFSDVIVFVLRNAKVFESSVLGKLLRWAAASIEKSVNQPTLPHAVIALNATEIGIDQREWEVEFSTRSLMETVADAVRRDPKYAEYTDFWTRRGKSIRTMKDLLGCYFSSITVVRIPNRGGGRYMLIDEQVGKLRKVITTKCELSYYAKRKARMLSSSEELNVYLQCAFDHFANDLDTPFNFIEVAFKNNPIPLDFGGNILKLAVAMQRVNQYEAQQIFRRLAVMVASCVMLDCVRHSIKGDPGKVLEEQYLDHCDSALIDFCSFFLQCSYESPRGERCIVSREGHSKGHQNEKGKFIGHGNFSSPFSFEKFQDEWLQHLTENIERFQQRLQDSMHRNHHVPEIKVASQIHLDWVNDFFRSLGDPRKFVSHSACFCCLREMPEHPLPCGHVICPECAKAYALPKRECNILLDSCPLHSKDTFQGRYAIQTKPELAGVRVLTLDGGGVRGVVELEILREIERQLGDKIPIQDFFDLIVGTSTGGIIAMGLGVERWSVNSCIERFTKLVDKAFTPKFASLRLNIRYKTRPLVQALQQSFKNENLFGGRRDGYTSYHAKVALTSTTETGDKPVVLTNYNRQGEIQPMYEFVRPDDPTHELKLWEAARATSAAPTYFKPFVNDRTNEGYIDGAAYYNNPIRVADHERKLIWPELANQHPDIVLSLGTGHNGNRTRGFVDPSCRYFGHGSDEDSVSDTRSFRNAATGWRKWTPLLNIMVSRGESLLDSEREWQTFRNEKFSTNSTLDSRRYQRFNPMLSSRTPHLDEKSQVPNLQAEVGDQLRRKPPYQTKITQVAQRLVASCFYFERLTPTKELEDGFACGGRLRCRFPDGSQNLRYLGDYLRNHQDPTFQPYFTVQERCYQPVKYEISPDVVHNMIVKATFDMGIMEIRVSLQQGHTSISLCLRRWNSRSVEEHPISGFPRSLALEDLIKNVHSEPKPQPSLDRLRQNRHRSFRHRRDNSRTEIPQSQPDPQQQENTSQSSGSPSGRSRNSDEDRWGFNDWILRRERSGRPPIFGNTFRRSRDPRPAPTNGGSTTTSPVVAPAPSVATSGNTPEPGAPRNVSSFPLAPELEEEDDRQLRQAIERSLLESQEAAREERRHHLAARKVATLAPPYSAELPVPEPPVNDHQEQSRPRREEAPAAPIGVQQRATPEQEEYTRPKRTGSGTDPEELEEALKRSMIEK</sequence>
<feature type="short sequence motif" description="GXGXXG" evidence="8">
    <location>
        <begin position="804"/>
        <end position="809"/>
    </location>
</feature>
<dbReference type="EMBL" id="MU001672">
    <property type="protein sequence ID" value="KAF2461117.1"/>
    <property type="molecule type" value="Genomic_DNA"/>
</dbReference>
<feature type="region of interest" description="Disordered" evidence="9">
    <location>
        <begin position="294"/>
        <end position="327"/>
    </location>
</feature>
<feature type="domain" description="PNPLA" evidence="11">
    <location>
        <begin position="800"/>
        <end position="1000"/>
    </location>
</feature>
<feature type="compositionally biased region" description="Basic and acidic residues" evidence="9">
    <location>
        <begin position="1530"/>
        <end position="1539"/>
    </location>
</feature>
<evidence type="ECO:0000256" key="7">
    <source>
        <dbReference type="PROSITE-ProRule" id="PRU00175"/>
    </source>
</evidence>
<evidence type="ECO:0000256" key="5">
    <source>
        <dbReference type="ARBA" id="ARBA00022963"/>
    </source>
</evidence>
<dbReference type="GO" id="GO:0016020">
    <property type="term" value="C:membrane"/>
    <property type="evidence" value="ECO:0007669"/>
    <property type="project" value="TreeGrafter"/>
</dbReference>
<feature type="compositionally biased region" description="Low complexity" evidence="9">
    <location>
        <begin position="1335"/>
        <end position="1345"/>
    </location>
</feature>
<reference evidence="12" key="1">
    <citation type="journal article" date="2020" name="Stud. Mycol.">
        <title>101 Dothideomycetes genomes: a test case for predicting lifestyles and emergence of pathogens.</title>
        <authorList>
            <person name="Haridas S."/>
            <person name="Albert R."/>
            <person name="Binder M."/>
            <person name="Bloem J."/>
            <person name="Labutti K."/>
            <person name="Salamov A."/>
            <person name="Andreopoulos B."/>
            <person name="Baker S."/>
            <person name="Barry K."/>
            <person name="Bills G."/>
            <person name="Bluhm B."/>
            <person name="Cannon C."/>
            <person name="Castanera R."/>
            <person name="Culley D."/>
            <person name="Daum C."/>
            <person name="Ezra D."/>
            <person name="Gonzalez J."/>
            <person name="Henrissat B."/>
            <person name="Kuo A."/>
            <person name="Liang C."/>
            <person name="Lipzen A."/>
            <person name="Lutzoni F."/>
            <person name="Magnuson J."/>
            <person name="Mondo S."/>
            <person name="Nolan M."/>
            <person name="Ohm R."/>
            <person name="Pangilinan J."/>
            <person name="Park H.-J."/>
            <person name="Ramirez L."/>
            <person name="Alfaro M."/>
            <person name="Sun H."/>
            <person name="Tritt A."/>
            <person name="Yoshinaga Y."/>
            <person name="Zwiers L.-H."/>
            <person name="Turgeon B."/>
            <person name="Goodwin S."/>
            <person name="Spatafora J."/>
            <person name="Crous P."/>
            <person name="Grigoriev I."/>
        </authorList>
    </citation>
    <scope>NUCLEOTIDE SEQUENCE</scope>
    <source>
        <strain evidence="12">ATCC 16933</strain>
    </source>
</reference>
<protein>
    <recommendedName>
        <fullName evidence="14">PNPLA domain-containing protein</fullName>
    </recommendedName>
</protein>
<dbReference type="PROSITE" id="PS00518">
    <property type="entry name" value="ZF_RING_1"/>
    <property type="match status" value="1"/>
</dbReference>
<dbReference type="PANTHER" id="PTHR24185">
    <property type="entry name" value="CALCIUM-INDEPENDENT PHOSPHOLIPASE A2-GAMMA"/>
    <property type="match status" value="1"/>
</dbReference>
<feature type="short sequence motif" description="GXSXG" evidence="8">
    <location>
        <begin position="838"/>
        <end position="842"/>
    </location>
</feature>
<keyword evidence="13" id="KW-1185">Reference proteome</keyword>
<evidence type="ECO:0008006" key="14">
    <source>
        <dbReference type="Google" id="ProtNLM"/>
    </source>
</evidence>
<gene>
    <name evidence="12" type="ORF">BDY21DRAFT_297819</name>
</gene>
<evidence type="ECO:0000259" key="11">
    <source>
        <dbReference type="PROSITE" id="PS51635"/>
    </source>
</evidence>
<dbReference type="Gene3D" id="3.40.1090.10">
    <property type="entry name" value="Cytosolic phospholipase A2 catalytic domain"/>
    <property type="match status" value="1"/>
</dbReference>
<evidence type="ECO:0000256" key="3">
    <source>
        <dbReference type="ARBA" id="ARBA00022801"/>
    </source>
</evidence>
<dbReference type="GO" id="GO:0019369">
    <property type="term" value="P:arachidonate metabolic process"/>
    <property type="evidence" value="ECO:0007669"/>
    <property type="project" value="TreeGrafter"/>
</dbReference>
<dbReference type="GO" id="GO:0047499">
    <property type="term" value="F:calcium-independent phospholipase A2 activity"/>
    <property type="evidence" value="ECO:0007669"/>
    <property type="project" value="TreeGrafter"/>
</dbReference>
<dbReference type="GO" id="GO:0016042">
    <property type="term" value="P:lipid catabolic process"/>
    <property type="evidence" value="ECO:0007669"/>
    <property type="project" value="UniProtKB-UniRule"/>
</dbReference>
<dbReference type="Proteomes" id="UP000799766">
    <property type="component" value="Unassembled WGS sequence"/>
</dbReference>
<evidence type="ECO:0000256" key="9">
    <source>
        <dbReference type="SAM" id="MobiDB-lite"/>
    </source>
</evidence>
<dbReference type="CDD" id="cd07199">
    <property type="entry name" value="Pat17_PNPLA8_PNPLA9_like"/>
    <property type="match status" value="1"/>
</dbReference>
<feature type="region of interest" description="Disordered" evidence="9">
    <location>
        <begin position="1364"/>
        <end position="1539"/>
    </location>
</feature>
<evidence type="ECO:0000256" key="2">
    <source>
        <dbReference type="ARBA" id="ARBA00022771"/>
    </source>
</evidence>
<feature type="active site" description="Proton acceptor" evidence="8">
    <location>
        <position position="987"/>
    </location>
</feature>
<dbReference type="CDD" id="cd16449">
    <property type="entry name" value="RING-HC"/>
    <property type="match status" value="1"/>
</dbReference>
<feature type="compositionally biased region" description="Polar residues" evidence="9">
    <location>
        <begin position="20"/>
        <end position="58"/>
    </location>
</feature>
<keyword evidence="3 8" id="KW-0378">Hydrolase</keyword>
<feature type="compositionally biased region" description="Basic residues" evidence="9">
    <location>
        <begin position="1304"/>
        <end position="1315"/>
    </location>
</feature>
<keyword evidence="5 8" id="KW-0442">Lipid degradation</keyword>
<dbReference type="OrthoDB" id="194358at2759"/>